<gene>
    <name evidence="2" type="ORF">CFAM422_006446</name>
</gene>
<dbReference type="AlphaFoldDB" id="A0A9P4XF18"/>
<comment type="caution">
    <text evidence="2">The sequence shown here is derived from an EMBL/GenBank/DDBJ whole genome shotgun (WGS) entry which is preliminary data.</text>
</comment>
<proteinExistence type="predicted"/>
<evidence type="ECO:0000313" key="3">
    <source>
        <dbReference type="Proteomes" id="UP000801864"/>
    </source>
</evidence>
<reference evidence="2 3" key="1">
    <citation type="submission" date="2018-06" db="EMBL/GenBank/DDBJ databases">
        <title>Genome analysis of cellulolytic fungus Trichoderma lentiforme CFAM-422.</title>
        <authorList>
            <person name="Steindorff A.S."/>
            <person name="Formighieri E.F."/>
            <person name="Midorikawa G.E.O."/>
            <person name="Tamietti M.S."/>
            <person name="Ramos E.Z."/>
            <person name="Silva A.S."/>
            <person name="Bon E.P.S."/>
            <person name="Mendes T.D."/>
            <person name="Damaso M.C.T."/>
            <person name="Favaro L.C.L."/>
        </authorList>
    </citation>
    <scope>NUCLEOTIDE SEQUENCE [LARGE SCALE GENOMIC DNA]</scope>
    <source>
        <strain evidence="2 3">CFAM-422</strain>
    </source>
</reference>
<name>A0A9P4XF18_9HYPO</name>
<evidence type="ECO:0000313" key="2">
    <source>
        <dbReference type="EMBL" id="KAF3071569.1"/>
    </source>
</evidence>
<protein>
    <recommendedName>
        <fullName evidence="1">Amidase domain-containing protein</fullName>
    </recommendedName>
</protein>
<feature type="domain" description="Amidase" evidence="1">
    <location>
        <begin position="81"/>
        <end position="496"/>
    </location>
</feature>
<dbReference type="InterPro" id="IPR036928">
    <property type="entry name" value="AS_sf"/>
</dbReference>
<dbReference type="PANTHER" id="PTHR42678">
    <property type="entry name" value="AMIDASE"/>
    <property type="match status" value="1"/>
</dbReference>
<organism evidence="2 3">
    <name type="scientific">Trichoderma lentiforme</name>
    <dbReference type="NCBI Taxonomy" id="1567552"/>
    <lineage>
        <taxon>Eukaryota</taxon>
        <taxon>Fungi</taxon>
        <taxon>Dikarya</taxon>
        <taxon>Ascomycota</taxon>
        <taxon>Pezizomycotina</taxon>
        <taxon>Sordariomycetes</taxon>
        <taxon>Hypocreomycetidae</taxon>
        <taxon>Hypocreales</taxon>
        <taxon>Hypocreaceae</taxon>
        <taxon>Trichoderma</taxon>
    </lineage>
</organism>
<dbReference type="SUPFAM" id="SSF75304">
    <property type="entry name" value="Amidase signature (AS) enzymes"/>
    <property type="match status" value="1"/>
</dbReference>
<dbReference type="Proteomes" id="UP000801864">
    <property type="component" value="Unassembled WGS sequence"/>
</dbReference>
<evidence type="ECO:0000259" key="1">
    <source>
        <dbReference type="Pfam" id="PF01425"/>
    </source>
</evidence>
<sequence>MSHQPRYPESISSQTAADQPSLESLEYANTPLCLPKSSGCFDGETPFDSSTRGMGDIDVLKSTASDLRDMLNKGLTTSRAIVQTYLGQIKRHNSQGMVLNALIDVAPEESLLGIADVLDAERAAGNLRGDYHGIPIVLKDLINTDPSLGMRTTLGSYAMGSARPARNALVVEVLLRQGLIVLAKANLSEFGTNKSGSSPVGWSPVGGQTQSPYIIGGAIPGDALLGHSSPGGSSSGSAVSVAAGFTPWSIGVETDGSVQTPASRASLFALKPTIDMVSGDGVFKLTNAFDSLGGMAKTAQDLAALTEILFLTVPGSPLAGKRLTAEFSNSLDGLRLGFVEPNDWMFSSTILKPDETYLQQRRDHWTHAMNELKRLGANIVSPIKIKKTSEYTFEGKSSYQVIRYGGWKRIVADYLNNLAETKVHSLDDIVEFSKQNPDLEFSDVCQNQDSLINILKYDIPVSVVDDAVREVRQAAGPEGIDRVLKEYGIDAIIAPTDSDIHKLASFSGYPMGTMPLGYLLPSRRPHGLSIFTSKCNDALILRIMHVYGTKSFTRKVPSQLQADTVGEACIWGCSSWA</sequence>
<dbReference type="Pfam" id="PF01425">
    <property type="entry name" value="Amidase"/>
    <property type="match status" value="1"/>
</dbReference>
<dbReference type="EMBL" id="QLNT01000010">
    <property type="protein sequence ID" value="KAF3071569.1"/>
    <property type="molecule type" value="Genomic_DNA"/>
</dbReference>
<dbReference type="PANTHER" id="PTHR42678:SF34">
    <property type="entry name" value="OS04G0183300 PROTEIN"/>
    <property type="match status" value="1"/>
</dbReference>
<dbReference type="InterPro" id="IPR023631">
    <property type="entry name" value="Amidase_dom"/>
</dbReference>
<keyword evidence="3" id="KW-1185">Reference proteome</keyword>
<dbReference type="Gene3D" id="3.90.1300.10">
    <property type="entry name" value="Amidase signature (AS) domain"/>
    <property type="match status" value="1"/>
</dbReference>
<accession>A0A9P4XF18</accession>